<keyword evidence="2" id="KW-1133">Transmembrane helix</keyword>
<gene>
    <name evidence="3" type="ORF">ACHAW5_000503</name>
</gene>
<organism evidence="3 4">
    <name type="scientific">Stephanodiscus triporus</name>
    <dbReference type="NCBI Taxonomy" id="2934178"/>
    <lineage>
        <taxon>Eukaryota</taxon>
        <taxon>Sar</taxon>
        <taxon>Stramenopiles</taxon>
        <taxon>Ochrophyta</taxon>
        <taxon>Bacillariophyta</taxon>
        <taxon>Coscinodiscophyceae</taxon>
        <taxon>Thalassiosirophycidae</taxon>
        <taxon>Stephanodiscales</taxon>
        <taxon>Stephanodiscaceae</taxon>
        <taxon>Stephanodiscus</taxon>
    </lineage>
</organism>
<dbReference type="InterPro" id="IPR043534">
    <property type="entry name" value="EBDG/EBM"/>
</dbReference>
<feature type="region of interest" description="Disordered" evidence="1">
    <location>
        <begin position="767"/>
        <end position="791"/>
    </location>
</feature>
<dbReference type="InterPro" id="IPR012334">
    <property type="entry name" value="Pectin_lyas_fold"/>
</dbReference>
<dbReference type="InterPro" id="IPR011050">
    <property type="entry name" value="Pectin_lyase_fold/virulence"/>
</dbReference>
<dbReference type="PANTHER" id="PTHR43536">
    <property type="entry name" value="MANNOSYLGLYCOPROTEIN ENDO-BETA-MANNOSIDASE"/>
    <property type="match status" value="1"/>
</dbReference>
<accession>A0ABD3NBV6</accession>
<dbReference type="InterPro" id="IPR059186">
    <property type="entry name" value="SACTE_4363"/>
</dbReference>
<dbReference type="SUPFAM" id="SSF51126">
    <property type="entry name" value="Pectin lyase-like"/>
    <property type="match status" value="1"/>
</dbReference>
<dbReference type="AlphaFoldDB" id="A0ABD3NBV6"/>
<keyword evidence="2" id="KW-0812">Transmembrane</keyword>
<evidence type="ECO:0000313" key="3">
    <source>
        <dbReference type="EMBL" id="KAL3773506.1"/>
    </source>
</evidence>
<dbReference type="EMBL" id="JALLAZ020001528">
    <property type="protein sequence ID" value="KAL3773506.1"/>
    <property type="molecule type" value="Genomic_DNA"/>
</dbReference>
<protein>
    <submittedName>
        <fullName evidence="3">Uncharacterized protein</fullName>
    </submittedName>
</protein>
<feature type="region of interest" description="Disordered" evidence="1">
    <location>
        <begin position="15"/>
        <end position="40"/>
    </location>
</feature>
<sequence length="791" mass="86810">MIVVDILDATIPVTRPSGFATTTTPNTHGKDDDNDEDYEDDPLVEHTPFEIGDELEVPGFGVLSETNSRHQSLFGSCSIDSSRPTPNILFPDNGNKRGSIILCRLGRIKVIVICTVAAILAASATLVMMNAFKSTTSDSSLELGDDEPNPPVLPDSVILFHPPKNEQEIELMQKTLKRYSDPIITWEEFSKNQGDKTEQGDRPDFTYTTAKHFSTNRTALLFAPGTYPNLDFEVGYYTSVLGLGSRPTDVQFTDCEKGPHVPAMEKYTNRPPNGSGLDTFWRSIENVATDAREGMRWAVSQAAPMRRVHVRTDLNLYDADSWVSGGLAANVIVDGKVNFGGQQQWLMRNVELKGGAENGAWSLVFVGCTGNVPEESDGMDGGPSISVENNPIIRVEKPYIALKTIGRSLIDEVSGSYANEIYQLELRVPSVTYGGDATGPQFEDKREEIRDFRRVKLAMPSNSADSTTAAIENHSSLQKALDAGKDLVLSPGIYPLYTSLKVKHKNQIILGIGYATLNAPEDGSPCISVESRVPGVRIAGIMLEASVLKGEREEEKASLLEWGEPSSNDPGDERNPGILSDVFARVGGLSRDVSTDVMIRLHSGNIYGDNLWLWRADHAQLGQNEEPNFPDISREYWQTEQGECKVKNGLVVESSSSNVTIVGLAVEHTTEDQIIWNGDHVYFYQSELPYDADHSFADGRFVGYKVGPSARNHKAIGLGIYSNFRDHDIDVRTGVQVLNSLNDVIQMKNIFTVKLDNMGKISSVVNGHGPGPMSDTERGVPRRCSDLTCGE</sequence>
<dbReference type="CDD" id="cd23669">
    <property type="entry name" value="GH55_SacteLam55A-like"/>
    <property type="match status" value="1"/>
</dbReference>
<evidence type="ECO:0000313" key="4">
    <source>
        <dbReference type="Proteomes" id="UP001530315"/>
    </source>
</evidence>
<keyword evidence="4" id="KW-1185">Reference proteome</keyword>
<evidence type="ECO:0000256" key="2">
    <source>
        <dbReference type="SAM" id="Phobius"/>
    </source>
</evidence>
<proteinExistence type="predicted"/>
<keyword evidence="2" id="KW-0472">Membrane</keyword>
<feature type="transmembrane region" description="Helical" evidence="2">
    <location>
        <begin position="110"/>
        <end position="132"/>
    </location>
</feature>
<reference evidence="3 4" key="1">
    <citation type="submission" date="2024-10" db="EMBL/GenBank/DDBJ databases">
        <title>Updated reference genomes for cyclostephanoid diatoms.</title>
        <authorList>
            <person name="Roberts W.R."/>
            <person name="Alverson A.J."/>
        </authorList>
    </citation>
    <scope>NUCLEOTIDE SEQUENCE [LARGE SCALE GENOMIC DNA]</scope>
    <source>
        <strain evidence="3 4">AJA276-08</strain>
    </source>
</reference>
<dbReference type="Proteomes" id="UP001530315">
    <property type="component" value="Unassembled WGS sequence"/>
</dbReference>
<comment type="caution">
    <text evidence="3">The sequence shown here is derived from an EMBL/GenBank/DDBJ whole genome shotgun (WGS) entry which is preliminary data.</text>
</comment>
<dbReference type="PANTHER" id="PTHR43536:SF1">
    <property type="entry name" value="MANNOSYLGLYCOPROTEIN ENDO-BETA-MANNOSIDASE"/>
    <property type="match status" value="1"/>
</dbReference>
<dbReference type="Gene3D" id="2.160.20.10">
    <property type="entry name" value="Single-stranded right-handed beta-helix, Pectin lyase-like"/>
    <property type="match status" value="1"/>
</dbReference>
<name>A0ABD3NBV6_9STRA</name>
<feature type="compositionally biased region" description="Basic and acidic residues" evidence="1">
    <location>
        <begin position="775"/>
        <end position="785"/>
    </location>
</feature>
<evidence type="ECO:0000256" key="1">
    <source>
        <dbReference type="SAM" id="MobiDB-lite"/>
    </source>
</evidence>